<proteinExistence type="predicted"/>
<comment type="caution">
    <text evidence="2">The sequence shown here is derived from an EMBL/GenBank/DDBJ whole genome shotgun (WGS) entry which is preliminary data.</text>
</comment>
<feature type="region of interest" description="Disordered" evidence="1">
    <location>
        <begin position="71"/>
        <end position="90"/>
    </location>
</feature>
<organism evidence="2 3">
    <name type="scientific">Chelatococcus reniformis</name>
    <dbReference type="NCBI Taxonomy" id="1494448"/>
    <lineage>
        <taxon>Bacteria</taxon>
        <taxon>Pseudomonadati</taxon>
        <taxon>Pseudomonadota</taxon>
        <taxon>Alphaproteobacteria</taxon>
        <taxon>Hyphomicrobiales</taxon>
        <taxon>Chelatococcaceae</taxon>
        <taxon>Chelatococcus</taxon>
    </lineage>
</organism>
<protein>
    <submittedName>
        <fullName evidence="2">Uncharacterized protein</fullName>
    </submittedName>
</protein>
<evidence type="ECO:0000256" key="1">
    <source>
        <dbReference type="SAM" id="MobiDB-lite"/>
    </source>
</evidence>
<dbReference type="EMBL" id="BMGG01000011">
    <property type="protein sequence ID" value="GGC90697.1"/>
    <property type="molecule type" value="Genomic_DNA"/>
</dbReference>
<reference evidence="2" key="2">
    <citation type="submission" date="2020-09" db="EMBL/GenBank/DDBJ databases">
        <authorList>
            <person name="Sun Q."/>
            <person name="Zhou Y."/>
        </authorList>
    </citation>
    <scope>NUCLEOTIDE SEQUENCE</scope>
    <source>
        <strain evidence="2">CGMCC 1.12919</strain>
    </source>
</reference>
<sequence length="115" mass="12319">MKQVTLTKYRAFDGRDFDSADECRAHERANSSGALVGLTLEQVEAAIVRTDASLADAIEEVAKRITRARLDAGERRRRPRGQAAADGATPEIVDAVSGEITKGPDELIDGVPANV</sequence>
<evidence type="ECO:0000313" key="3">
    <source>
        <dbReference type="Proteomes" id="UP000637002"/>
    </source>
</evidence>
<evidence type="ECO:0000313" key="2">
    <source>
        <dbReference type="EMBL" id="GGC90697.1"/>
    </source>
</evidence>
<keyword evidence="3" id="KW-1185">Reference proteome</keyword>
<reference evidence="2" key="1">
    <citation type="journal article" date="2014" name="Int. J. Syst. Evol. Microbiol.">
        <title>Complete genome sequence of Corynebacterium casei LMG S-19264T (=DSM 44701T), isolated from a smear-ripened cheese.</title>
        <authorList>
            <consortium name="US DOE Joint Genome Institute (JGI-PGF)"/>
            <person name="Walter F."/>
            <person name="Albersmeier A."/>
            <person name="Kalinowski J."/>
            <person name="Ruckert C."/>
        </authorList>
    </citation>
    <scope>NUCLEOTIDE SEQUENCE</scope>
    <source>
        <strain evidence="2">CGMCC 1.12919</strain>
    </source>
</reference>
<dbReference type="Proteomes" id="UP000637002">
    <property type="component" value="Unassembled WGS sequence"/>
</dbReference>
<dbReference type="AlphaFoldDB" id="A0A916UW13"/>
<gene>
    <name evidence="2" type="ORF">GCM10010994_55620</name>
</gene>
<name>A0A916UW13_9HYPH</name>
<accession>A0A916UW13</accession>
<dbReference type="RefSeq" id="WP_188612427.1">
    <property type="nucleotide sequence ID" value="NZ_BMGG01000011.1"/>
</dbReference>